<dbReference type="EMBL" id="PDNZ01000004">
    <property type="protein sequence ID" value="PWW81994.1"/>
    <property type="molecule type" value="Genomic_DNA"/>
</dbReference>
<sequence length="276" mass="31658">MFFIPAEGGRSNPDMFLLMFHELYVHLFFRQETFKRRRCSMLKDFFEVRLRISGLLLSLLVLFPSFSYALEEGGYVCREENGAVNETWNFLKHFSYDQYYWAVPEVFTSWDATYVDNMDTAFFSGHGGNFLITTLRNCCDPVNFAGGSVSLGDLDLEFLTIDACSVVPSPIERADWSSGWWDVFHGLHQVLSFRTTGWYDGRVEDQYAKNLLSGQKYIDAWFNAANSVRSGTYPGYCAVIWAYPQDGYTGTGNDTYYSQASDPPYNLGIMAITYQY</sequence>
<name>A0A317T5S0_9CHLB</name>
<evidence type="ECO:0000313" key="1">
    <source>
        <dbReference type="EMBL" id="PWW81994.1"/>
    </source>
</evidence>
<dbReference type="AlphaFoldDB" id="A0A317T5S0"/>
<keyword evidence="2" id="KW-1185">Reference proteome</keyword>
<dbReference type="Pfam" id="PF19872">
    <property type="entry name" value="DUF6345"/>
    <property type="match status" value="1"/>
</dbReference>
<proteinExistence type="predicted"/>
<gene>
    <name evidence="1" type="ORF">CR164_06480</name>
</gene>
<organism evidence="1 2">
    <name type="scientific">Prosthecochloris marina</name>
    <dbReference type="NCBI Taxonomy" id="2017681"/>
    <lineage>
        <taxon>Bacteria</taxon>
        <taxon>Pseudomonadati</taxon>
        <taxon>Chlorobiota</taxon>
        <taxon>Chlorobiia</taxon>
        <taxon>Chlorobiales</taxon>
        <taxon>Chlorobiaceae</taxon>
        <taxon>Prosthecochloris</taxon>
    </lineage>
</organism>
<protein>
    <submittedName>
        <fullName evidence="1">Uncharacterized protein</fullName>
    </submittedName>
</protein>
<dbReference type="InterPro" id="IPR045926">
    <property type="entry name" value="DUF6345"/>
</dbReference>
<accession>A0A317T5S0</accession>
<reference evidence="2" key="1">
    <citation type="submission" date="2017-10" db="EMBL/GenBank/DDBJ databases">
        <authorList>
            <person name="Gaisin V.A."/>
            <person name="Rysina M.S."/>
            <person name="Grouzdev D.S."/>
        </authorList>
    </citation>
    <scope>NUCLEOTIDE SEQUENCE [LARGE SCALE GENOMIC DNA]</scope>
    <source>
        <strain evidence="2">V1</strain>
    </source>
</reference>
<comment type="caution">
    <text evidence="1">The sequence shown here is derived from an EMBL/GenBank/DDBJ whole genome shotgun (WGS) entry which is preliminary data.</text>
</comment>
<evidence type="ECO:0000313" key="2">
    <source>
        <dbReference type="Proteomes" id="UP000246278"/>
    </source>
</evidence>
<dbReference type="Proteomes" id="UP000246278">
    <property type="component" value="Unassembled WGS sequence"/>
</dbReference>